<sequence length="131" mass="15063">MKYKNTIRGKFFSVLALTLIYSLVAITHIFLLPLQHQPVFHTKTVKGNSIFKRKQEQVSGILPSNSLVKRLDKSVFEDRKLAHSLPFVLLHKFKAFLIIAQLKQFLTQSPDCFFSALGTRQLFLSLCTIRI</sequence>
<keyword evidence="1" id="KW-1133">Transmembrane helix</keyword>
<gene>
    <name evidence="2" type="ORF">DIU31_009165</name>
    <name evidence="3" type="ORF">J3L21_18480</name>
</gene>
<evidence type="ECO:0000256" key="1">
    <source>
        <dbReference type="SAM" id="Phobius"/>
    </source>
</evidence>
<name>A0AAE6JEL9_9SPHI</name>
<protein>
    <submittedName>
        <fullName evidence="2">Uncharacterized protein</fullName>
    </submittedName>
</protein>
<dbReference type="Proteomes" id="UP000250557">
    <property type="component" value="Chromosome"/>
</dbReference>
<dbReference type="Proteomes" id="UP000663940">
    <property type="component" value="Chromosome"/>
</dbReference>
<keyword evidence="1" id="KW-0472">Membrane</keyword>
<dbReference type="AlphaFoldDB" id="A0AAE6JEL9"/>
<reference evidence="2 4" key="1">
    <citation type="submission" date="2019-08" db="EMBL/GenBank/DDBJ databases">
        <title>Comparative genome analysis confer to the adaptation heavy metal polluted environment.</title>
        <authorList>
            <person name="Li Y."/>
        </authorList>
    </citation>
    <scope>NUCLEOTIDE SEQUENCE [LARGE SCALE GENOMIC DNA]</scope>
    <source>
        <strain evidence="2 4">P2</strain>
    </source>
</reference>
<proteinExistence type="predicted"/>
<keyword evidence="1" id="KW-0812">Transmembrane</keyword>
<evidence type="ECO:0000313" key="4">
    <source>
        <dbReference type="Proteomes" id="UP000250557"/>
    </source>
</evidence>
<feature type="transmembrane region" description="Helical" evidence="1">
    <location>
        <begin position="12"/>
        <end position="34"/>
    </location>
</feature>
<reference evidence="3 5" key="2">
    <citation type="submission" date="2021-03" db="EMBL/GenBank/DDBJ databases">
        <title>Mucilaginibacter strains isolated from gold and copper mining confer multi heavy-metal resistance.</title>
        <authorList>
            <person name="Li Y."/>
        </authorList>
    </citation>
    <scope>NUCLEOTIDE SEQUENCE [LARGE SCALE GENOMIC DNA]</scope>
    <source>
        <strain evidence="3 5">P2-4</strain>
    </source>
</reference>
<evidence type="ECO:0000313" key="2">
    <source>
        <dbReference type="EMBL" id="QEM03675.1"/>
    </source>
</evidence>
<evidence type="ECO:0000313" key="3">
    <source>
        <dbReference type="EMBL" id="QTE47555.1"/>
    </source>
</evidence>
<dbReference type="RefSeq" id="WP_112652490.1">
    <property type="nucleotide sequence ID" value="NZ_CP043451.1"/>
</dbReference>
<evidence type="ECO:0000313" key="5">
    <source>
        <dbReference type="Proteomes" id="UP000663940"/>
    </source>
</evidence>
<dbReference type="EMBL" id="CP071880">
    <property type="protein sequence ID" value="QTE47555.1"/>
    <property type="molecule type" value="Genomic_DNA"/>
</dbReference>
<keyword evidence="5" id="KW-1185">Reference proteome</keyword>
<organism evidence="2 4">
    <name type="scientific">Mucilaginibacter rubeus</name>
    <dbReference type="NCBI Taxonomy" id="2027860"/>
    <lineage>
        <taxon>Bacteria</taxon>
        <taxon>Pseudomonadati</taxon>
        <taxon>Bacteroidota</taxon>
        <taxon>Sphingobacteriia</taxon>
        <taxon>Sphingobacteriales</taxon>
        <taxon>Sphingobacteriaceae</taxon>
        <taxon>Mucilaginibacter</taxon>
    </lineage>
</organism>
<dbReference type="EMBL" id="CP043451">
    <property type="protein sequence ID" value="QEM03675.1"/>
    <property type="molecule type" value="Genomic_DNA"/>
</dbReference>
<accession>A0AAE6JEL9</accession>